<comment type="caution">
    <text evidence="2">The sequence shown here is derived from an EMBL/GenBank/DDBJ whole genome shotgun (WGS) entry which is preliminary data.</text>
</comment>
<gene>
    <name evidence="2" type="ORF">LVIROSA_LOCUS8952</name>
</gene>
<feature type="region of interest" description="Disordered" evidence="1">
    <location>
        <begin position="54"/>
        <end position="92"/>
    </location>
</feature>
<reference evidence="2 3" key="1">
    <citation type="submission" date="2022-01" db="EMBL/GenBank/DDBJ databases">
        <authorList>
            <person name="Xiong W."/>
            <person name="Schranz E."/>
        </authorList>
    </citation>
    <scope>NUCLEOTIDE SEQUENCE [LARGE SCALE GENOMIC DNA]</scope>
</reference>
<evidence type="ECO:0000313" key="2">
    <source>
        <dbReference type="EMBL" id="CAH1421558.1"/>
    </source>
</evidence>
<proteinExistence type="predicted"/>
<accession>A0AAU9MLQ0</accession>
<dbReference type="Proteomes" id="UP001157418">
    <property type="component" value="Unassembled WGS sequence"/>
</dbReference>
<feature type="compositionally biased region" description="Polar residues" evidence="1">
    <location>
        <begin position="55"/>
        <end position="69"/>
    </location>
</feature>
<name>A0AAU9MLQ0_9ASTR</name>
<sequence>MQKPIVNLSQSQLQSPVVPHIIPPPSTSPIPSTTITPSTTIQVPQTVQTPLVSTISTSTPLRSPIFTESTTTTTTTTQPPPIPNEESQPEENDVFHVSDDDEVAVAGSFPSFQEPVLADSLLDDERDLDDETTTAPATRKDYQILNRKLNALVHRVDSFSPTNFKI</sequence>
<evidence type="ECO:0000256" key="1">
    <source>
        <dbReference type="SAM" id="MobiDB-lite"/>
    </source>
</evidence>
<organism evidence="2 3">
    <name type="scientific">Lactuca virosa</name>
    <dbReference type="NCBI Taxonomy" id="75947"/>
    <lineage>
        <taxon>Eukaryota</taxon>
        <taxon>Viridiplantae</taxon>
        <taxon>Streptophyta</taxon>
        <taxon>Embryophyta</taxon>
        <taxon>Tracheophyta</taxon>
        <taxon>Spermatophyta</taxon>
        <taxon>Magnoliopsida</taxon>
        <taxon>eudicotyledons</taxon>
        <taxon>Gunneridae</taxon>
        <taxon>Pentapetalae</taxon>
        <taxon>asterids</taxon>
        <taxon>campanulids</taxon>
        <taxon>Asterales</taxon>
        <taxon>Asteraceae</taxon>
        <taxon>Cichorioideae</taxon>
        <taxon>Cichorieae</taxon>
        <taxon>Lactucinae</taxon>
        <taxon>Lactuca</taxon>
    </lineage>
</organism>
<dbReference type="AlphaFoldDB" id="A0AAU9MLQ0"/>
<protein>
    <submittedName>
        <fullName evidence="2">Uncharacterized protein</fullName>
    </submittedName>
</protein>
<feature type="region of interest" description="Disordered" evidence="1">
    <location>
        <begin position="1"/>
        <end position="37"/>
    </location>
</feature>
<evidence type="ECO:0000313" key="3">
    <source>
        <dbReference type="Proteomes" id="UP001157418"/>
    </source>
</evidence>
<keyword evidence="3" id="KW-1185">Reference proteome</keyword>
<dbReference type="EMBL" id="CAKMRJ010001112">
    <property type="protein sequence ID" value="CAH1421558.1"/>
    <property type="molecule type" value="Genomic_DNA"/>
</dbReference>